<evidence type="ECO:0000313" key="3">
    <source>
        <dbReference type="Proteomes" id="UP001304895"/>
    </source>
</evidence>
<sequence>MSWTTLPATLVVVCSVSVVTVCPRLSPAESGVRDGGPVGLQDTHTHTHTHIARSVKPEMAGQSRVQPAPAGLREVRGQICMYCCSAVCVFRLGVTAATLSTDPLPRLRAATSALDAILCMYLLNARH</sequence>
<dbReference type="EMBL" id="MU853401">
    <property type="protein sequence ID" value="KAK4138601.1"/>
    <property type="molecule type" value="Genomic_DNA"/>
</dbReference>
<keyword evidence="3" id="KW-1185">Reference proteome</keyword>
<dbReference type="AlphaFoldDB" id="A0AAN6UVH6"/>
<protein>
    <recommendedName>
        <fullName evidence="4">Secreted protein</fullName>
    </recommendedName>
</protein>
<name>A0AAN6UVH6_9PEZI</name>
<organism evidence="2 3">
    <name type="scientific">Trichocladium antarcticum</name>
    <dbReference type="NCBI Taxonomy" id="1450529"/>
    <lineage>
        <taxon>Eukaryota</taxon>
        <taxon>Fungi</taxon>
        <taxon>Dikarya</taxon>
        <taxon>Ascomycota</taxon>
        <taxon>Pezizomycotina</taxon>
        <taxon>Sordariomycetes</taxon>
        <taxon>Sordariomycetidae</taxon>
        <taxon>Sordariales</taxon>
        <taxon>Chaetomiaceae</taxon>
        <taxon>Trichocladium</taxon>
    </lineage>
</organism>
<gene>
    <name evidence="2" type="ORF">BT67DRAFT_15168</name>
</gene>
<reference evidence="2" key="1">
    <citation type="journal article" date="2023" name="Mol. Phylogenet. Evol.">
        <title>Genome-scale phylogeny and comparative genomics of the fungal order Sordariales.</title>
        <authorList>
            <person name="Hensen N."/>
            <person name="Bonometti L."/>
            <person name="Westerberg I."/>
            <person name="Brannstrom I.O."/>
            <person name="Guillou S."/>
            <person name="Cros-Aarteil S."/>
            <person name="Calhoun S."/>
            <person name="Haridas S."/>
            <person name="Kuo A."/>
            <person name="Mondo S."/>
            <person name="Pangilinan J."/>
            <person name="Riley R."/>
            <person name="LaButti K."/>
            <person name="Andreopoulos B."/>
            <person name="Lipzen A."/>
            <person name="Chen C."/>
            <person name="Yan M."/>
            <person name="Daum C."/>
            <person name="Ng V."/>
            <person name="Clum A."/>
            <person name="Steindorff A."/>
            <person name="Ohm R.A."/>
            <person name="Martin F."/>
            <person name="Silar P."/>
            <person name="Natvig D.O."/>
            <person name="Lalanne C."/>
            <person name="Gautier V."/>
            <person name="Ament-Velasquez S.L."/>
            <person name="Kruys A."/>
            <person name="Hutchinson M.I."/>
            <person name="Powell A.J."/>
            <person name="Barry K."/>
            <person name="Miller A.N."/>
            <person name="Grigoriev I.V."/>
            <person name="Debuchy R."/>
            <person name="Gladieux P."/>
            <person name="Hiltunen Thoren M."/>
            <person name="Johannesson H."/>
        </authorList>
    </citation>
    <scope>NUCLEOTIDE SEQUENCE</scope>
    <source>
        <strain evidence="2">CBS 123565</strain>
    </source>
</reference>
<evidence type="ECO:0000256" key="1">
    <source>
        <dbReference type="SAM" id="SignalP"/>
    </source>
</evidence>
<feature type="signal peptide" evidence="1">
    <location>
        <begin position="1"/>
        <end position="15"/>
    </location>
</feature>
<feature type="chain" id="PRO_5042973752" description="Secreted protein" evidence="1">
    <location>
        <begin position="16"/>
        <end position="127"/>
    </location>
</feature>
<evidence type="ECO:0000313" key="2">
    <source>
        <dbReference type="EMBL" id="KAK4138601.1"/>
    </source>
</evidence>
<evidence type="ECO:0008006" key="4">
    <source>
        <dbReference type="Google" id="ProtNLM"/>
    </source>
</evidence>
<dbReference type="Proteomes" id="UP001304895">
    <property type="component" value="Unassembled WGS sequence"/>
</dbReference>
<comment type="caution">
    <text evidence="2">The sequence shown here is derived from an EMBL/GenBank/DDBJ whole genome shotgun (WGS) entry which is preliminary data.</text>
</comment>
<keyword evidence="1" id="KW-0732">Signal</keyword>
<reference evidence="2" key="2">
    <citation type="submission" date="2023-05" db="EMBL/GenBank/DDBJ databases">
        <authorList>
            <consortium name="Lawrence Berkeley National Laboratory"/>
            <person name="Steindorff A."/>
            <person name="Hensen N."/>
            <person name="Bonometti L."/>
            <person name="Westerberg I."/>
            <person name="Brannstrom I.O."/>
            <person name="Guillou S."/>
            <person name="Cros-Aarteil S."/>
            <person name="Calhoun S."/>
            <person name="Haridas S."/>
            <person name="Kuo A."/>
            <person name="Mondo S."/>
            <person name="Pangilinan J."/>
            <person name="Riley R."/>
            <person name="Labutti K."/>
            <person name="Andreopoulos B."/>
            <person name="Lipzen A."/>
            <person name="Chen C."/>
            <person name="Yanf M."/>
            <person name="Daum C."/>
            <person name="Ng V."/>
            <person name="Clum A."/>
            <person name="Ohm R."/>
            <person name="Martin F."/>
            <person name="Silar P."/>
            <person name="Natvig D."/>
            <person name="Lalanne C."/>
            <person name="Gautier V."/>
            <person name="Ament-Velasquez S.L."/>
            <person name="Kruys A."/>
            <person name="Hutchinson M.I."/>
            <person name="Powell A.J."/>
            <person name="Barry K."/>
            <person name="Miller A.N."/>
            <person name="Grigoriev I.V."/>
            <person name="Debuchy R."/>
            <person name="Gladieux P."/>
            <person name="Thoren M.H."/>
            <person name="Johannesson H."/>
        </authorList>
    </citation>
    <scope>NUCLEOTIDE SEQUENCE</scope>
    <source>
        <strain evidence="2">CBS 123565</strain>
    </source>
</reference>
<proteinExistence type="predicted"/>
<accession>A0AAN6UVH6</accession>